<keyword evidence="8" id="KW-0289">Folate biosynthesis</keyword>
<evidence type="ECO:0000256" key="6">
    <source>
        <dbReference type="ARBA" id="ARBA00022777"/>
    </source>
</evidence>
<comment type="caution">
    <text evidence="10">The sequence shown here is derived from an EMBL/GenBank/DDBJ whole genome shotgun (WGS) entry which is preliminary data.</text>
</comment>
<dbReference type="PANTHER" id="PTHR43071:SF1">
    <property type="entry name" value="2-AMINO-4-HYDROXY-6-HYDROXYMETHYLDIHYDROPTERIDINE PYROPHOSPHOKINASE"/>
    <property type="match status" value="1"/>
</dbReference>
<gene>
    <name evidence="10" type="primary">folK</name>
    <name evidence="10" type="ORF">ACFSUO_10660</name>
</gene>
<dbReference type="Proteomes" id="UP001597502">
    <property type="component" value="Unassembled WGS sequence"/>
</dbReference>
<dbReference type="InterPro" id="IPR000550">
    <property type="entry name" value="Hppk"/>
</dbReference>
<dbReference type="PANTHER" id="PTHR43071">
    <property type="entry name" value="2-AMINO-4-HYDROXY-6-HYDROXYMETHYLDIHYDROPTERIDINE PYROPHOSPHOKINASE"/>
    <property type="match status" value="1"/>
</dbReference>
<dbReference type="EC" id="2.7.6.3" evidence="3"/>
<dbReference type="Gene3D" id="3.30.70.560">
    <property type="entry name" value="7,8-Dihydro-6-hydroxymethylpterin-pyrophosphokinase HPPK"/>
    <property type="match status" value="1"/>
</dbReference>
<accession>A0ABW5V814</accession>
<reference evidence="11" key="1">
    <citation type="journal article" date="2019" name="Int. J. Syst. Evol. Microbiol.">
        <title>The Global Catalogue of Microorganisms (GCM) 10K type strain sequencing project: providing services to taxonomists for standard genome sequencing and annotation.</title>
        <authorList>
            <consortium name="The Broad Institute Genomics Platform"/>
            <consortium name="The Broad Institute Genome Sequencing Center for Infectious Disease"/>
            <person name="Wu L."/>
            <person name="Ma J."/>
        </authorList>
    </citation>
    <scope>NUCLEOTIDE SEQUENCE [LARGE SCALE GENOMIC DNA]</scope>
    <source>
        <strain evidence="11">TISTR 1535</strain>
    </source>
</reference>
<evidence type="ECO:0000313" key="11">
    <source>
        <dbReference type="Proteomes" id="UP001597502"/>
    </source>
</evidence>
<evidence type="ECO:0000256" key="5">
    <source>
        <dbReference type="ARBA" id="ARBA00022741"/>
    </source>
</evidence>
<dbReference type="EMBL" id="JBHUNA010000021">
    <property type="protein sequence ID" value="MFD2761428.1"/>
    <property type="molecule type" value="Genomic_DNA"/>
</dbReference>
<evidence type="ECO:0000256" key="1">
    <source>
        <dbReference type="ARBA" id="ARBA00000198"/>
    </source>
</evidence>
<sequence length="170" mass="19464">METVYLALGSNIEPREDYLKRAVHLLEDDPRLTVIKSSSIYQTAPVGYTEQADFLNMVLKAETSLSPLALLDVCQQIEKKLGREREFRFGPRTLDLDILVYNQENRQTEQLTLPHPRMHERAFVLIPLGEIAPDLTLPPADKPISDYIDALSERDIKDVTRWTERGSAEE</sequence>
<keyword evidence="5" id="KW-0547">Nucleotide-binding</keyword>
<name>A0ABW5V814_9BACI</name>
<evidence type="ECO:0000313" key="10">
    <source>
        <dbReference type="EMBL" id="MFD2761428.1"/>
    </source>
</evidence>
<protein>
    <recommendedName>
        <fullName evidence="3">2-amino-4-hydroxy-6-hydroxymethyldihydropteridine diphosphokinase</fullName>
        <ecNumber evidence="3">2.7.6.3</ecNumber>
    </recommendedName>
</protein>
<evidence type="ECO:0000256" key="3">
    <source>
        <dbReference type="ARBA" id="ARBA00013253"/>
    </source>
</evidence>
<dbReference type="InterPro" id="IPR035907">
    <property type="entry name" value="Hppk_sf"/>
</dbReference>
<feature type="domain" description="7,8-dihydro-6-hydroxymethylpterin-pyrophosphokinase" evidence="9">
    <location>
        <begin position="88"/>
        <end position="99"/>
    </location>
</feature>
<evidence type="ECO:0000256" key="2">
    <source>
        <dbReference type="ARBA" id="ARBA00005051"/>
    </source>
</evidence>
<comment type="catalytic activity">
    <reaction evidence="1">
        <text>6-hydroxymethyl-7,8-dihydropterin + ATP = (7,8-dihydropterin-6-yl)methyl diphosphate + AMP + H(+)</text>
        <dbReference type="Rhea" id="RHEA:11412"/>
        <dbReference type="ChEBI" id="CHEBI:15378"/>
        <dbReference type="ChEBI" id="CHEBI:30616"/>
        <dbReference type="ChEBI" id="CHEBI:44841"/>
        <dbReference type="ChEBI" id="CHEBI:72950"/>
        <dbReference type="ChEBI" id="CHEBI:456215"/>
        <dbReference type="EC" id="2.7.6.3"/>
    </reaction>
</comment>
<dbReference type="GO" id="GO:0003848">
    <property type="term" value="F:2-amino-4-hydroxy-6-hydroxymethyldihydropteridine diphosphokinase activity"/>
    <property type="evidence" value="ECO:0007669"/>
    <property type="project" value="UniProtKB-EC"/>
</dbReference>
<dbReference type="CDD" id="cd00483">
    <property type="entry name" value="HPPK"/>
    <property type="match status" value="1"/>
</dbReference>
<comment type="pathway">
    <text evidence="2">Cofactor biosynthesis; tetrahydrofolate biosynthesis; 2-amino-4-hydroxy-6-hydroxymethyl-7,8-dihydropteridine diphosphate from 7,8-dihydroneopterin triphosphate: step 4/4.</text>
</comment>
<keyword evidence="11" id="KW-1185">Reference proteome</keyword>
<keyword evidence="6" id="KW-0418">Kinase</keyword>
<evidence type="ECO:0000256" key="4">
    <source>
        <dbReference type="ARBA" id="ARBA00022679"/>
    </source>
</evidence>
<dbReference type="Pfam" id="PF01288">
    <property type="entry name" value="HPPK"/>
    <property type="match status" value="1"/>
</dbReference>
<evidence type="ECO:0000256" key="7">
    <source>
        <dbReference type="ARBA" id="ARBA00022840"/>
    </source>
</evidence>
<keyword evidence="4 10" id="KW-0808">Transferase</keyword>
<proteinExistence type="predicted"/>
<evidence type="ECO:0000256" key="8">
    <source>
        <dbReference type="ARBA" id="ARBA00022909"/>
    </source>
</evidence>
<dbReference type="SUPFAM" id="SSF55083">
    <property type="entry name" value="6-hydroxymethyl-7,8-dihydropterin pyrophosphokinase, HPPK"/>
    <property type="match status" value="1"/>
</dbReference>
<dbReference type="RefSeq" id="WP_382393919.1">
    <property type="nucleotide sequence ID" value="NZ_JBHUNA010000021.1"/>
</dbReference>
<dbReference type="NCBIfam" id="TIGR01498">
    <property type="entry name" value="folK"/>
    <property type="match status" value="1"/>
</dbReference>
<dbReference type="PROSITE" id="PS00794">
    <property type="entry name" value="HPPK"/>
    <property type="match status" value="1"/>
</dbReference>
<evidence type="ECO:0000259" key="9">
    <source>
        <dbReference type="PROSITE" id="PS00794"/>
    </source>
</evidence>
<keyword evidence="7" id="KW-0067">ATP-binding</keyword>
<organism evidence="10 11">
    <name type="scientific">Lentibacillus juripiscarius</name>
    <dbReference type="NCBI Taxonomy" id="257446"/>
    <lineage>
        <taxon>Bacteria</taxon>
        <taxon>Bacillati</taxon>
        <taxon>Bacillota</taxon>
        <taxon>Bacilli</taxon>
        <taxon>Bacillales</taxon>
        <taxon>Bacillaceae</taxon>
        <taxon>Lentibacillus</taxon>
    </lineage>
</organism>